<name>A0A1E3H174_9HYPH</name>
<gene>
    <name evidence="2" type="ORF">A6302_02641</name>
</gene>
<evidence type="ECO:0000313" key="2">
    <source>
        <dbReference type="EMBL" id="ODN70044.1"/>
    </source>
</evidence>
<dbReference type="Proteomes" id="UP000094622">
    <property type="component" value="Unassembled WGS sequence"/>
</dbReference>
<feature type="chain" id="PRO_5009128876" description="Cysteine rich repeat protein" evidence="1">
    <location>
        <begin position="30"/>
        <end position="131"/>
    </location>
</feature>
<evidence type="ECO:0008006" key="4">
    <source>
        <dbReference type="Google" id="ProtNLM"/>
    </source>
</evidence>
<feature type="signal peptide" evidence="1">
    <location>
        <begin position="1"/>
        <end position="29"/>
    </location>
</feature>
<sequence>MIRVSRRFARGSFPAAVLASGLLAAPAAAEDLAEATSQLCAKVKGCVSAEIATATDMSDAQKAEATRSLDTMCAAIEQSFSIATRQHRLNDPALACVRSMNALDCAELMGVDGPMTVDCETFQGLAAAEGG</sequence>
<accession>A0A1E3H174</accession>
<keyword evidence="3" id="KW-1185">Reference proteome</keyword>
<reference evidence="2 3" key="1">
    <citation type="submission" date="2016-07" db="EMBL/GenBank/DDBJ databases">
        <title>Draft Genome Sequence of Methylobrevis pamukkalensis PK2.</title>
        <authorList>
            <person name="Vasilenko O.V."/>
            <person name="Doronina N.V."/>
            <person name="Shmareva M.N."/>
            <person name="Tarlachkov S.V."/>
            <person name="Mustakhimov I."/>
            <person name="Trotsenko Y.A."/>
        </authorList>
    </citation>
    <scope>NUCLEOTIDE SEQUENCE [LARGE SCALE GENOMIC DNA]</scope>
    <source>
        <strain evidence="2 3">PK2</strain>
    </source>
</reference>
<dbReference type="RefSeq" id="WP_069307195.1">
    <property type="nucleotide sequence ID" value="NZ_MCRJ01000064.1"/>
</dbReference>
<evidence type="ECO:0000313" key="3">
    <source>
        <dbReference type="Proteomes" id="UP000094622"/>
    </source>
</evidence>
<evidence type="ECO:0000256" key="1">
    <source>
        <dbReference type="SAM" id="SignalP"/>
    </source>
</evidence>
<keyword evidence="1" id="KW-0732">Signal</keyword>
<proteinExistence type="predicted"/>
<organism evidence="2 3">
    <name type="scientific">Methylobrevis pamukkalensis</name>
    <dbReference type="NCBI Taxonomy" id="1439726"/>
    <lineage>
        <taxon>Bacteria</taxon>
        <taxon>Pseudomonadati</taxon>
        <taxon>Pseudomonadota</taxon>
        <taxon>Alphaproteobacteria</taxon>
        <taxon>Hyphomicrobiales</taxon>
        <taxon>Pleomorphomonadaceae</taxon>
        <taxon>Methylobrevis</taxon>
    </lineage>
</organism>
<dbReference type="AlphaFoldDB" id="A0A1E3H174"/>
<dbReference type="OrthoDB" id="8455820at2"/>
<protein>
    <recommendedName>
        <fullName evidence="4">Cysteine rich repeat protein</fullName>
    </recommendedName>
</protein>
<comment type="caution">
    <text evidence="2">The sequence shown here is derived from an EMBL/GenBank/DDBJ whole genome shotgun (WGS) entry which is preliminary data.</text>
</comment>
<dbReference type="EMBL" id="MCRJ01000064">
    <property type="protein sequence ID" value="ODN70044.1"/>
    <property type="molecule type" value="Genomic_DNA"/>
</dbReference>